<protein>
    <recommendedName>
        <fullName evidence="2">Arm DNA-binding domain-containing protein</fullName>
    </recommendedName>
</protein>
<name>A0A1H6VFK0_9BACT</name>
<keyword evidence="4" id="KW-1185">Reference proteome</keyword>
<proteinExistence type="predicted"/>
<dbReference type="RefSeq" id="WP_090336598.1">
    <property type="nucleotide sequence ID" value="NZ_FNXY01000004.1"/>
</dbReference>
<dbReference type="EMBL" id="FNXY01000004">
    <property type="protein sequence ID" value="SEJ03439.1"/>
    <property type="molecule type" value="Genomic_DNA"/>
</dbReference>
<feature type="region of interest" description="Disordered" evidence="1">
    <location>
        <begin position="45"/>
        <end position="67"/>
    </location>
</feature>
<dbReference type="Pfam" id="PF17293">
    <property type="entry name" value="Arm-DNA-bind_5"/>
    <property type="match status" value="1"/>
</dbReference>
<gene>
    <name evidence="3" type="ORF">SAMN04487995_3139</name>
</gene>
<dbReference type="STRING" id="408657.SAMN04487995_3139"/>
<dbReference type="InterPro" id="IPR035386">
    <property type="entry name" value="Arm-DNA-bind_5"/>
</dbReference>
<evidence type="ECO:0000313" key="3">
    <source>
        <dbReference type="EMBL" id="SEJ03439.1"/>
    </source>
</evidence>
<reference evidence="3 4" key="1">
    <citation type="submission" date="2016-10" db="EMBL/GenBank/DDBJ databases">
        <authorList>
            <person name="de Groot N.N."/>
        </authorList>
    </citation>
    <scope>NUCLEOTIDE SEQUENCE [LARGE SCALE GENOMIC DNA]</scope>
    <source>
        <strain evidence="3 4">DSM 19938</strain>
    </source>
</reference>
<organism evidence="3 4">
    <name type="scientific">Dyadobacter koreensis</name>
    <dbReference type="NCBI Taxonomy" id="408657"/>
    <lineage>
        <taxon>Bacteria</taxon>
        <taxon>Pseudomonadati</taxon>
        <taxon>Bacteroidota</taxon>
        <taxon>Cytophagia</taxon>
        <taxon>Cytophagales</taxon>
        <taxon>Spirosomataceae</taxon>
        <taxon>Dyadobacter</taxon>
    </lineage>
</organism>
<dbReference type="AlphaFoldDB" id="A0A1H6VFK0"/>
<feature type="domain" description="Arm DNA-binding" evidence="2">
    <location>
        <begin position="9"/>
        <end position="58"/>
    </location>
</feature>
<evidence type="ECO:0000259" key="2">
    <source>
        <dbReference type="Pfam" id="PF17293"/>
    </source>
</evidence>
<accession>A0A1H6VFK0</accession>
<sequence length="90" mass="10414">MKTNFSLLFYLKKQKNYESGEVPVYLRITINSKRAEIATGRQCDPKRWNAKSGRMSGSREDVRGEFGSIEHPNSEIEDRSFRLKLTSLSK</sequence>
<evidence type="ECO:0000256" key="1">
    <source>
        <dbReference type="SAM" id="MobiDB-lite"/>
    </source>
</evidence>
<dbReference type="Proteomes" id="UP000199532">
    <property type="component" value="Unassembled WGS sequence"/>
</dbReference>
<dbReference type="OrthoDB" id="1098628at2"/>
<evidence type="ECO:0000313" key="4">
    <source>
        <dbReference type="Proteomes" id="UP000199532"/>
    </source>
</evidence>